<sequence length="293" mass="33841">MAHKGTTLRQFQDRFPTEESCLDHLFQVRYGTDFHCPKCKRPAKYSRIAKRRSYQCQWCAHQVYPTAGTPFDRTRTSLRDWFYVMFLFTTTRNGVAAKRVEREIGVTYKTAWRMCDQIRKYMASLDSDDPLGGAGETVEIDETLVGGVVRGKGQGPQLQNKSIVLGILEKGGELITRVVPTRREHHLRPFIQDFVLPGTTVHTDQHASFQNLGECGYKHERVNHKVFEYVGPTGCTVNTLEGFWAMLKRGINGTHIHVSGKHLAKYLGEFEYRWNMRHVPHLMLDRLLYSFTR</sequence>
<dbReference type="InterPro" id="IPR024445">
    <property type="entry name" value="Tnp_ISXO2-like"/>
</dbReference>
<name>A0ABT0RYA3_9SPHN</name>
<organism evidence="2 3">
    <name type="scientific">Sphingomonas hankyongi</name>
    <dbReference type="NCBI Taxonomy" id="2908209"/>
    <lineage>
        <taxon>Bacteria</taxon>
        <taxon>Pseudomonadati</taxon>
        <taxon>Pseudomonadota</taxon>
        <taxon>Alphaproteobacteria</taxon>
        <taxon>Sphingomonadales</taxon>
        <taxon>Sphingomonadaceae</taxon>
        <taxon>Sphingomonas</taxon>
    </lineage>
</organism>
<comment type="caution">
    <text evidence="2">The sequence shown here is derived from an EMBL/GenBank/DDBJ whole genome shotgun (WGS) entry which is preliminary data.</text>
</comment>
<dbReference type="InterPro" id="IPR053164">
    <property type="entry name" value="IS1016-like_transposase"/>
</dbReference>
<dbReference type="EMBL" id="JAMGBE010000001">
    <property type="protein sequence ID" value="MCL6728595.1"/>
    <property type="molecule type" value="Genomic_DNA"/>
</dbReference>
<dbReference type="SMART" id="SM01126">
    <property type="entry name" value="DDE_Tnp_IS1595"/>
    <property type="match status" value="1"/>
</dbReference>
<proteinExistence type="predicted"/>
<dbReference type="Pfam" id="PF12760">
    <property type="entry name" value="Zn_ribbon_IS1595"/>
    <property type="match status" value="1"/>
</dbReference>
<dbReference type="RefSeq" id="WP_249830102.1">
    <property type="nucleotide sequence ID" value="NZ_JAMGBE010000001.1"/>
</dbReference>
<dbReference type="PANTHER" id="PTHR47163">
    <property type="entry name" value="DDE_TNP_IS1595 DOMAIN-CONTAINING PROTEIN"/>
    <property type="match status" value="1"/>
</dbReference>
<feature type="domain" description="ISXO2-like transposase" evidence="1">
    <location>
        <begin position="130"/>
        <end position="275"/>
    </location>
</feature>
<dbReference type="InterPro" id="IPR024442">
    <property type="entry name" value="Transposase_Zn_ribbon"/>
</dbReference>
<accession>A0ABT0RYA3</accession>
<evidence type="ECO:0000313" key="2">
    <source>
        <dbReference type="EMBL" id="MCL6728595.1"/>
    </source>
</evidence>
<gene>
    <name evidence="2" type="ORF">LZ538_00805</name>
</gene>
<keyword evidence="3" id="KW-1185">Reference proteome</keyword>
<dbReference type="PANTHER" id="PTHR47163:SF2">
    <property type="entry name" value="SI:DKEY-17M8.2"/>
    <property type="match status" value="1"/>
</dbReference>
<dbReference type="Proteomes" id="UP001165342">
    <property type="component" value="Unassembled WGS sequence"/>
</dbReference>
<evidence type="ECO:0000313" key="3">
    <source>
        <dbReference type="Proteomes" id="UP001165342"/>
    </source>
</evidence>
<dbReference type="Pfam" id="PF12762">
    <property type="entry name" value="DDE_Tnp_IS1595"/>
    <property type="match status" value="1"/>
</dbReference>
<protein>
    <submittedName>
        <fullName evidence="2">IS1595 family transposase</fullName>
    </submittedName>
</protein>
<evidence type="ECO:0000259" key="1">
    <source>
        <dbReference type="SMART" id="SM01126"/>
    </source>
</evidence>
<reference evidence="2" key="1">
    <citation type="submission" date="2022-05" db="EMBL/GenBank/DDBJ databases">
        <authorList>
            <person name="Jo J.-H."/>
            <person name="Im W.-T."/>
        </authorList>
    </citation>
    <scope>NUCLEOTIDE SEQUENCE</scope>
    <source>
        <strain evidence="2">SE220</strain>
    </source>
</reference>
<dbReference type="NCBIfam" id="NF033547">
    <property type="entry name" value="transpos_IS1595"/>
    <property type="match status" value="1"/>
</dbReference>